<dbReference type="Pfam" id="PF02720">
    <property type="entry name" value="DUF222"/>
    <property type="match status" value="1"/>
</dbReference>
<sequence>MFAETGTRSWRLSDQEVAAVIQRGQEKLAAAAAQVLEGLAELSARGADLGFRDLAAFQVDNLNVSPRQAKQRVELAEALFRGDLAGPAELAATGAALVAGEISPEHAAEIHRAITALPVAARAGFEDILLDLARTAPPTAVRKAGAHIKATLDQDGPPPDEDAEVTPRREFRSMVDRRGRYRFAGVLDPETGATLDGLFDVLAKPHPAEEGVPDLRDQAERKGDALAEIVDLVARTEDLHTQAGERAVVTVTVTLEDLERRAGAALDGAGYLSASALSRLCCEAKLVPAVFGSDGEVLHLGREARLATKAQRRALALRDRGCAFPGCTRKPRWCVVHHVREWQHGGRTNVDEMVLLCGRHHRVIHHTDWTVTMVDGKPRFHPPAWLARRRRPATNLFHRIPA</sequence>
<evidence type="ECO:0000313" key="3">
    <source>
        <dbReference type="Proteomes" id="UP000292003"/>
    </source>
</evidence>
<dbReference type="CDD" id="cd00085">
    <property type="entry name" value="HNHc"/>
    <property type="match status" value="1"/>
</dbReference>
<name>A0A4Q7J6F7_9PSEU</name>
<keyword evidence="2" id="KW-0255">Endonuclease</keyword>
<dbReference type="Proteomes" id="UP000292003">
    <property type="component" value="Unassembled WGS sequence"/>
</dbReference>
<keyword evidence="3" id="KW-1185">Reference proteome</keyword>
<dbReference type="AlphaFoldDB" id="A0A4Q7J6F7"/>
<dbReference type="GO" id="GO:0004519">
    <property type="term" value="F:endonuclease activity"/>
    <property type="evidence" value="ECO:0007669"/>
    <property type="project" value="UniProtKB-KW"/>
</dbReference>
<accession>A0A4Q7J6F7</accession>
<reference evidence="2 3" key="1">
    <citation type="submission" date="2019-02" db="EMBL/GenBank/DDBJ databases">
        <title>Draft genome sequence of Amycolatopsis sp. 8-3EHSu isolated from roots of Suaeda maritima.</title>
        <authorList>
            <person name="Duangmal K."/>
            <person name="Chantavorakit T."/>
        </authorList>
    </citation>
    <scope>NUCLEOTIDE SEQUENCE [LARGE SCALE GENOMIC DNA]</scope>
    <source>
        <strain evidence="2 3">8-3EHSu</strain>
    </source>
</reference>
<dbReference type="RefSeq" id="WP_130476457.1">
    <property type="nucleotide sequence ID" value="NZ_SFCC01000008.1"/>
</dbReference>
<evidence type="ECO:0000313" key="2">
    <source>
        <dbReference type="EMBL" id="RZQ62719.1"/>
    </source>
</evidence>
<dbReference type="InterPro" id="IPR003615">
    <property type="entry name" value="HNH_nuc"/>
</dbReference>
<gene>
    <name evidence="2" type="ORF">EWH70_17315</name>
</gene>
<dbReference type="EMBL" id="SFCC01000008">
    <property type="protein sequence ID" value="RZQ62719.1"/>
    <property type="molecule type" value="Genomic_DNA"/>
</dbReference>
<dbReference type="SMART" id="SM00507">
    <property type="entry name" value="HNHc"/>
    <property type="match status" value="1"/>
</dbReference>
<feature type="domain" description="HNH nuclease" evidence="1">
    <location>
        <begin position="310"/>
        <end position="362"/>
    </location>
</feature>
<dbReference type="OrthoDB" id="3656171at2"/>
<keyword evidence="2" id="KW-0540">Nuclease</keyword>
<dbReference type="InterPro" id="IPR003870">
    <property type="entry name" value="DUF222"/>
</dbReference>
<protein>
    <submittedName>
        <fullName evidence="2">HNH endonuclease</fullName>
    </submittedName>
</protein>
<comment type="caution">
    <text evidence="2">The sequence shown here is derived from an EMBL/GenBank/DDBJ whole genome shotgun (WGS) entry which is preliminary data.</text>
</comment>
<keyword evidence="2" id="KW-0378">Hydrolase</keyword>
<evidence type="ECO:0000259" key="1">
    <source>
        <dbReference type="SMART" id="SM00507"/>
    </source>
</evidence>
<dbReference type="Gene3D" id="1.10.30.50">
    <property type="match status" value="1"/>
</dbReference>
<organism evidence="2 3">
    <name type="scientific">Amycolatopsis suaedae</name>
    <dbReference type="NCBI Taxonomy" id="2510978"/>
    <lineage>
        <taxon>Bacteria</taxon>
        <taxon>Bacillati</taxon>
        <taxon>Actinomycetota</taxon>
        <taxon>Actinomycetes</taxon>
        <taxon>Pseudonocardiales</taxon>
        <taxon>Pseudonocardiaceae</taxon>
        <taxon>Amycolatopsis</taxon>
    </lineage>
</organism>
<proteinExistence type="predicted"/>